<dbReference type="Pfam" id="PF19040">
    <property type="entry name" value="SGNH"/>
    <property type="match status" value="1"/>
</dbReference>
<feature type="transmembrane region" description="Helical" evidence="2">
    <location>
        <begin position="220"/>
        <end position="242"/>
    </location>
</feature>
<dbReference type="GO" id="GO:0009103">
    <property type="term" value="P:lipopolysaccharide biosynthetic process"/>
    <property type="evidence" value="ECO:0007669"/>
    <property type="project" value="TreeGrafter"/>
</dbReference>
<feature type="transmembrane region" description="Helical" evidence="2">
    <location>
        <begin position="34"/>
        <end position="52"/>
    </location>
</feature>
<dbReference type="GO" id="GO:0016020">
    <property type="term" value="C:membrane"/>
    <property type="evidence" value="ECO:0007669"/>
    <property type="project" value="TreeGrafter"/>
</dbReference>
<comment type="caution">
    <text evidence="5">The sequence shown here is derived from an EMBL/GenBank/DDBJ whole genome shotgun (WGS) entry which is preliminary data.</text>
</comment>
<feature type="region of interest" description="Disordered" evidence="1">
    <location>
        <begin position="299"/>
        <end position="328"/>
    </location>
</feature>
<protein>
    <recommendedName>
        <fullName evidence="7">Acyltransferase</fullName>
    </recommendedName>
</protein>
<dbReference type="Pfam" id="PF01757">
    <property type="entry name" value="Acyl_transf_3"/>
    <property type="match status" value="1"/>
</dbReference>
<keyword evidence="2" id="KW-0812">Transmembrane</keyword>
<gene>
    <name evidence="5" type="ORF">AVL63_04650</name>
</gene>
<proteinExistence type="predicted"/>
<dbReference type="OrthoDB" id="3404679at2"/>
<keyword evidence="2" id="KW-0472">Membrane</keyword>
<sequence>MPRPIVPANQGAFTDRPLAADGLPERRYRPELHGLRGLAIAGVVLFHLFGAGRVSGGIDIFLAVSGFLFTAMLLREAGTTGTIDFLRYFSRLARRILAPAALVIAATTLVGLLVLPLTRHAQLITEARASLLYFENFELVRSQLSYEAAGAETSPFQHFWSLSVQGQFYLIWPVVALLAVGLARRSRLSPTAAMAALIGLLMLASFATAVLVQQQNQAEAYLLTQTRIWELGFGGLLALLGARLTLPRRLRTSAGWLGLVLIISCGFALDGAALFPGPWALWPLAGMALVLASATPSGAAQGLPHPDPSGAASAHHPPRRQSPEGPGTAAGLLATAPFTRLGDIAYGLFLWHWPLLIFTLELRGTTDLTLPDAVLVLASSLLLGWLTFRFLERPLARVPTTAARAQPGRAGRMTLRLAAGTLVIGGVGSTVYVQMTTAPQQDGLAMAGVDRALYPGADIIQAESSTRDVEFYPELSGISHRVPEYARTDCHQPTGDQPGSGEVLVCEDAASPTDPEKTIMLAGGSHAGHWHNAWIILAERHNWEVLVSTKGGCVFRVNDPAQLSTCDEWNDAFPEMLQARAPDLVVTPGTAIPREDGEEEVHDGAPDRWKEITRTGTDLLLLRGTPRAEANIPDCLAEGGDELSCAPDFGKYAERDPLSQLDLPENTYSMDLTEHFCPQEQCSAIIGNVLVYRDSHHLTNEYVETMVPHLEQALQESLPHLFTPQPS</sequence>
<keyword evidence="6" id="KW-1185">Reference proteome</keyword>
<keyword evidence="2" id="KW-1133">Transmembrane helix</keyword>
<evidence type="ECO:0000259" key="4">
    <source>
        <dbReference type="Pfam" id="PF19040"/>
    </source>
</evidence>
<evidence type="ECO:0000256" key="2">
    <source>
        <dbReference type="SAM" id="Phobius"/>
    </source>
</evidence>
<evidence type="ECO:0000259" key="3">
    <source>
        <dbReference type="Pfam" id="PF01757"/>
    </source>
</evidence>
<feature type="transmembrane region" description="Helical" evidence="2">
    <location>
        <begin position="96"/>
        <end position="115"/>
    </location>
</feature>
<feature type="transmembrane region" description="Helical" evidence="2">
    <location>
        <begin position="166"/>
        <end position="183"/>
    </location>
</feature>
<dbReference type="InterPro" id="IPR050879">
    <property type="entry name" value="Acyltransferase_3"/>
</dbReference>
<dbReference type="InterPro" id="IPR002656">
    <property type="entry name" value="Acyl_transf_3_dom"/>
</dbReference>
<evidence type="ECO:0000313" key="6">
    <source>
        <dbReference type="Proteomes" id="UP000054023"/>
    </source>
</evidence>
<feature type="domain" description="Acyltransferase 3" evidence="3">
    <location>
        <begin position="31"/>
        <end position="388"/>
    </location>
</feature>
<evidence type="ECO:0008006" key="7">
    <source>
        <dbReference type="Google" id="ProtNLM"/>
    </source>
</evidence>
<reference evidence="6" key="1">
    <citation type="submission" date="2015-12" db="EMBL/GenBank/DDBJ databases">
        <authorList>
            <person name="Nair G.R."/>
            <person name="Kaur G."/>
            <person name="Mayilraj S."/>
        </authorList>
    </citation>
    <scope>NUCLEOTIDE SEQUENCE [LARGE SCALE GENOMIC DNA]</scope>
    <source>
        <strain evidence="6">CD08_7</strain>
    </source>
</reference>
<dbReference type="GO" id="GO:0016747">
    <property type="term" value="F:acyltransferase activity, transferring groups other than amino-acyl groups"/>
    <property type="evidence" value="ECO:0007669"/>
    <property type="project" value="InterPro"/>
</dbReference>
<feature type="transmembrane region" description="Helical" evidence="2">
    <location>
        <begin position="254"/>
        <end position="275"/>
    </location>
</feature>
<dbReference type="PANTHER" id="PTHR23028">
    <property type="entry name" value="ACETYLTRANSFERASE"/>
    <property type="match status" value="1"/>
</dbReference>
<feature type="transmembrane region" description="Helical" evidence="2">
    <location>
        <begin position="195"/>
        <end position="214"/>
    </location>
</feature>
<dbReference type="RefSeq" id="WP_058889050.1">
    <property type="nucleotide sequence ID" value="NZ_LQBM01000004.1"/>
</dbReference>
<dbReference type="Proteomes" id="UP000054023">
    <property type="component" value="Unassembled WGS sequence"/>
</dbReference>
<organism evidence="5 6">
    <name type="scientific">Nesterenkonia jeotgali</name>
    <dbReference type="NCBI Taxonomy" id="317018"/>
    <lineage>
        <taxon>Bacteria</taxon>
        <taxon>Bacillati</taxon>
        <taxon>Actinomycetota</taxon>
        <taxon>Actinomycetes</taxon>
        <taxon>Micrococcales</taxon>
        <taxon>Micrococcaceae</taxon>
        <taxon>Nesterenkonia</taxon>
    </lineage>
</organism>
<feature type="domain" description="SGNH" evidence="4">
    <location>
        <begin position="490"/>
        <end position="711"/>
    </location>
</feature>
<dbReference type="PANTHER" id="PTHR23028:SF53">
    <property type="entry name" value="ACYL_TRANSF_3 DOMAIN-CONTAINING PROTEIN"/>
    <property type="match status" value="1"/>
</dbReference>
<evidence type="ECO:0000313" key="5">
    <source>
        <dbReference type="EMBL" id="KUG57816.1"/>
    </source>
</evidence>
<feature type="transmembrane region" description="Helical" evidence="2">
    <location>
        <begin position="413"/>
        <end position="433"/>
    </location>
</feature>
<accession>A0A0W8ID17</accession>
<dbReference type="AlphaFoldDB" id="A0A0W8ID17"/>
<evidence type="ECO:0000256" key="1">
    <source>
        <dbReference type="SAM" id="MobiDB-lite"/>
    </source>
</evidence>
<feature type="transmembrane region" description="Helical" evidence="2">
    <location>
        <begin position="373"/>
        <end position="392"/>
    </location>
</feature>
<feature type="transmembrane region" description="Helical" evidence="2">
    <location>
        <begin position="58"/>
        <end position="75"/>
    </location>
</feature>
<dbReference type="InterPro" id="IPR043968">
    <property type="entry name" value="SGNH"/>
</dbReference>
<name>A0A0W8ID17_9MICC</name>
<dbReference type="EMBL" id="LQBM01000004">
    <property type="protein sequence ID" value="KUG57816.1"/>
    <property type="molecule type" value="Genomic_DNA"/>
</dbReference>